<feature type="compositionally biased region" description="Low complexity" evidence="8">
    <location>
        <begin position="512"/>
        <end position="543"/>
    </location>
</feature>
<organism evidence="11 12">
    <name type="scientific">Saccharomonospora piscinae</name>
    <dbReference type="NCBI Taxonomy" id="687388"/>
    <lineage>
        <taxon>Bacteria</taxon>
        <taxon>Bacillati</taxon>
        <taxon>Actinomycetota</taxon>
        <taxon>Actinomycetes</taxon>
        <taxon>Pseudonocardiales</taxon>
        <taxon>Pseudonocardiaceae</taxon>
        <taxon>Saccharomonospora</taxon>
    </lineage>
</organism>
<dbReference type="InterPro" id="IPR000719">
    <property type="entry name" value="Prot_kinase_dom"/>
</dbReference>
<dbReference type="Proteomes" id="UP000192591">
    <property type="component" value="Unassembled WGS sequence"/>
</dbReference>
<feature type="compositionally biased region" description="Acidic residues" evidence="8">
    <location>
        <begin position="483"/>
        <end position="492"/>
    </location>
</feature>
<dbReference type="InterPro" id="IPR017441">
    <property type="entry name" value="Protein_kinase_ATP_BS"/>
</dbReference>
<dbReference type="EC" id="2.7.11.1" evidence="1"/>
<dbReference type="EMBL" id="MWIH01000006">
    <property type="protein sequence ID" value="OQO91142.1"/>
    <property type="molecule type" value="Genomic_DNA"/>
</dbReference>
<feature type="compositionally biased region" description="Basic and acidic residues" evidence="8">
    <location>
        <begin position="394"/>
        <end position="404"/>
    </location>
</feature>
<accession>A0A1V9A1Y2</accession>
<comment type="caution">
    <text evidence="11">The sequence shown here is derived from an EMBL/GenBank/DDBJ whole genome shotgun (WGS) entry which is preliminary data.</text>
</comment>
<dbReference type="SUPFAM" id="SSF56112">
    <property type="entry name" value="Protein kinase-like (PK-like)"/>
    <property type="match status" value="1"/>
</dbReference>
<gene>
    <name evidence="11" type="ORF">B1813_16780</name>
</gene>
<feature type="binding site" evidence="7">
    <location>
        <position position="41"/>
    </location>
    <ligand>
        <name>ATP</name>
        <dbReference type="ChEBI" id="CHEBI:30616"/>
    </ligand>
</feature>
<dbReference type="CDD" id="cd14014">
    <property type="entry name" value="STKc_PknB_like"/>
    <property type="match status" value="1"/>
</dbReference>
<keyword evidence="9" id="KW-1133">Transmembrane helix</keyword>
<keyword evidence="6 7" id="KW-0067">ATP-binding</keyword>
<dbReference type="STRING" id="1962155.B1813_16780"/>
<dbReference type="PANTHER" id="PTHR43289">
    <property type="entry name" value="MITOGEN-ACTIVATED PROTEIN KINASE KINASE KINASE 20-RELATED"/>
    <property type="match status" value="1"/>
</dbReference>
<keyword evidence="3" id="KW-0808">Transferase</keyword>
<dbReference type="Gene3D" id="3.30.200.20">
    <property type="entry name" value="Phosphorylase Kinase, domain 1"/>
    <property type="match status" value="1"/>
</dbReference>
<feature type="region of interest" description="Disordered" evidence="8">
    <location>
        <begin position="310"/>
        <end position="418"/>
    </location>
</feature>
<dbReference type="PROSITE" id="PS00108">
    <property type="entry name" value="PROTEIN_KINASE_ST"/>
    <property type="match status" value="1"/>
</dbReference>
<sequence length="558" mass="58533">MSDEGRLVAGRYRVIRRIGTGAMGAVWQAHDEVLHRTVAIKQLLLQPGLEHHEAEDARQRTMREGRIAARLHHPNAITVFDVVTDDNGQPCLIMEYLPSISLAQELQRNVTLPPVEVARIGAQIASALKEAHAVGIVHRDIKPGNILLADNGVVKITDFGISRAKDDVTVTKTGMIAGTPAYLAPEVAVGGDPGPESDVFSLGSTLYAASEGQPPFGLSENTLGLLHAVAAGQINPPRQSGPLTSVLAVMLHPELPHRPTAQQCEDLLDSVARGETPLGGPSEGGSGTAVLGAAGAGAVGGVLGAAAAGHSGRLDGDSYDDDGYDDGYGGYGDPYDDHDGYYYDDEPPTAQQPRIDDHDATAVAPSPTRAVPAAAAADYDGRYDDRYDDDYGDYGDRDDERGRYEGPPPAESADEQRGNWKIPAAIGVVVLAGMTVFVMWIAGAFTDGGDSQQPAEPDSSRSIEPPPSTSDSSERSTTSTTEEVVETTEVEPVDPNPGGDVGNQPPPDESSEQTSTQSTTTTEQTTTSAETTSETEEPPSTTEDPPDEPPGGTGETSG</sequence>
<evidence type="ECO:0000256" key="3">
    <source>
        <dbReference type="ARBA" id="ARBA00022679"/>
    </source>
</evidence>
<evidence type="ECO:0000256" key="6">
    <source>
        <dbReference type="ARBA" id="ARBA00022840"/>
    </source>
</evidence>
<dbReference type="PANTHER" id="PTHR43289:SF6">
    <property type="entry name" value="SERINE_THREONINE-PROTEIN KINASE NEKL-3"/>
    <property type="match status" value="1"/>
</dbReference>
<dbReference type="Pfam" id="PF00069">
    <property type="entry name" value="Pkinase"/>
    <property type="match status" value="1"/>
</dbReference>
<protein>
    <recommendedName>
        <fullName evidence="1">non-specific serine/threonine protein kinase</fullName>
        <ecNumber evidence="1">2.7.11.1</ecNumber>
    </recommendedName>
</protein>
<dbReference type="GO" id="GO:0005524">
    <property type="term" value="F:ATP binding"/>
    <property type="evidence" value="ECO:0007669"/>
    <property type="project" value="UniProtKB-UniRule"/>
</dbReference>
<evidence type="ECO:0000256" key="1">
    <source>
        <dbReference type="ARBA" id="ARBA00012513"/>
    </source>
</evidence>
<evidence type="ECO:0000313" key="12">
    <source>
        <dbReference type="Proteomes" id="UP000192591"/>
    </source>
</evidence>
<evidence type="ECO:0000256" key="4">
    <source>
        <dbReference type="ARBA" id="ARBA00022741"/>
    </source>
</evidence>
<keyword evidence="9" id="KW-0812">Transmembrane</keyword>
<evidence type="ECO:0000259" key="10">
    <source>
        <dbReference type="PROSITE" id="PS50011"/>
    </source>
</evidence>
<keyword evidence="4 7" id="KW-0547">Nucleotide-binding</keyword>
<dbReference type="AlphaFoldDB" id="A0A1V9A1Y2"/>
<keyword evidence="12" id="KW-1185">Reference proteome</keyword>
<dbReference type="InterPro" id="IPR011009">
    <property type="entry name" value="Kinase-like_dom_sf"/>
</dbReference>
<dbReference type="Gene3D" id="1.10.510.10">
    <property type="entry name" value="Transferase(Phosphotransferase) domain 1"/>
    <property type="match status" value="1"/>
</dbReference>
<dbReference type="RefSeq" id="WP_081193371.1">
    <property type="nucleotide sequence ID" value="NZ_MWIH01000006.1"/>
</dbReference>
<dbReference type="SMART" id="SM00220">
    <property type="entry name" value="S_TKc"/>
    <property type="match status" value="1"/>
</dbReference>
<keyword evidence="9" id="KW-0472">Membrane</keyword>
<dbReference type="PROSITE" id="PS50011">
    <property type="entry name" value="PROTEIN_KINASE_DOM"/>
    <property type="match status" value="1"/>
</dbReference>
<evidence type="ECO:0000256" key="5">
    <source>
        <dbReference type="ARBA" id="ARBA00022777"/>
    </source>
</evidence>
<feature type="transmembrane region" description="Helical" evidence="9">
    <location>
        <begin position="422"/>
        <end position="445"/>
    </location>
</feature>
<keyword evidence="5 11" id="KW-0418">Kinase</keyword>
<dbReference type="PROSITE" id="PS00107">
    <property type="entry name" value="PROTEIN_KINASE_ATP"/>
    <property type="match status" value="1"/>
</dbReference>
<dbReference type="GO" id="GO:0004674">
    <property type="term" value="F:protein serine/threonine kinase activity"/>
    <property type="evidence" value="ECO:0007669"/>
    <property type="project" value="UniProtKB-KW"/>
</dbReference>
<evidence type="ECO:0000313" key="11">
    <source>
        <dbReference type="EMBL" id="OQO91142.1"/>
    </source>
</evidence>
<proteinExistence type="predicted"/>
<reference evidence="11 12" key="1">
    <citation type="submission" date="2017-02" db="EMBL/GenBank/DDBJ databases">
        <title>Draft genome of Saccharomonospora sp. 154.</title>
        <authorList>
            <person name="Alonso-Carmona G.S."/>
            <person name="De La Haba R."/>
            <person name="Vera-Gargallo B."/>
            <person name="Sandoval-Trujillo A.H."/>
            <person name="Ramirez-Duran N."/>
            <person name="Ventosa A."/>
        </authorList>
    </citation>
    <scope>NUCLEOTIDE SEQUENCE [LARGE SCALE GENOMIC DNA]</scope>
    <source>
        <strain evidence="11 12">LRS4.154</strain>
    </source>
</reference>
<feature type="domain" description="Protein kinase" evidence="10">
    <location>
        <begin position="12"/>
        <end position="268"/>
    </location>
</feature>
<feature type="compositionally biased region" description="Low complexity" evidence="8">
    <location>
        <begin position="469"/>
        <end position="482"/>
    </location>
</feature>
<evidence type="ECO:0000256" key="8">
    <source>
        <dbReference type="SAM" id="MobiDB-lite"/>
    </source>
</evidence>
<name>A0A1V9A1Y2_SACPI</name>
<evidence type="ECO:0000256" key="2">
    <source>
        <dbReference type="ARBA" id="ARBA00022527"/>
    </source>
</evidence>
<feature type="region of interest" description="Disordered" evidence="8">
    <location>
        <begin position="447"/>
        <end position="558"/>
    </location>
</feature>
<dbReference type="InterPro" id="IPR008271">
    <property type="entry name" value="Ser/Thr_kinase_AS"/>
</dbReference>
<evidence type="ECO:0000256" key="7">
    <source>
        <dbReference type="PROSITE-ProRule" id="PRU10141"/>
    </source>
</evidence>
<evidence type="ECO:0000256" key="9">
    <source>
        <dbReference type="SAM" id="Phobius"/>
    </source>
</evidence>
<keyword evidence="2 11" id="KW-0723">Serine/threonine-protein kinase</keyword>